<reference evidence="1" key="1">
    <citation type="submission" date="2017-10" db="EMBL/GenBank/DDBJ databases">
        <title>Draft genome sequence of the planktic cyanobacteria Tychonema bourrellyi isolated from alpine lentic freshwater.</title>
        <authorList>
            <person name="Tett A."/>
            <person name="Armanini F."/>
            <person name="Asnicar F."/>
            <person name="Boscaini A."/>
            <person name="Pasolli E."/>
            <person name="Zolfo M."/>
            <person name="Donati C."/>
            <person name="Salmaso N."/>
            <person name="Segata N."/>
        </authorList>
    </citation>
    <scope>NUCLEOTIDE SEQUENCE</scope>
    <source>
        <strain evidence="1">FEM_GT703</strain>
    </source>
</reference>
<dbReference type="RefSeq" id="WP_096830156.1">
    <property type="nucleotide sequence ID" value="NZ_NXIB02000022.1"/>
</dbReference>
<dbReference type="EMBL" id="NXIB02000022">
    <property type="protein sequence ID" value="PHX56355.1"/>
    <property type="molecule type" value="Genomic_DNA"/>
</dbReference>
<dbReference type="NCBIfam" id="TIGR03233">
    <property type="entry name" value="DNA_S_dndB"/>
    <property type="match status" value="1"/>
</dbReference>
<dbReference type="OrthoDB" id="3524978at2"/>
<sequence length="379" mass="42462">MSTPSFEYILPVIRGIQAGREYYVSMCPVRFLPKLFPFESEDLPPEMRAIRTLNQTRIPEIADYFVKNPTSYTCGAIAASIDADITFEAVGNEAEERKIGRLRVPMDAKFTINDGQHRRVAFEMALRENPQLGYETVALILFLDIGLEKSQQKFADLNSFQVPLEASLSVLYNHRDDGARLVKAVVKQVEVFRCLTEMERGSLNGRSPKLFTLSIVDRAIMALLSNIEGSQQAKPSRYRATKEEKEAELAQKIQLAVSYWNAVSSFIPDWQLVLHKQVAAGEIRRDCVHCHSVVLESLGEVGASLRSAFPDGWEERLAALRQVDWSISNPDWEGGILVKGRVLRSRASVSWMTDYLKNRLGLGTADGARAGRPCHNQGG</sequence>
<dbReference type="Proteomes" id="UP000226442">
    <property type="component" value="Unassembled WGS sequence"/>
</dbReference>
<dbReference type="REBASE" id="245727">
    <property type="entry name" value="M.Tbo703DndBP"/>
</dbReference>
<dbReference type="NCBIfam" id="TIGR03187">
    <property type="entry name" value="DGQHR"/>
    <property type="match status" value="1"/>
</dbReference>
<evidence type="ECO:0000313" key="2">
    <source>
        <dbReference type="Proteomes" id="UP000226442"/>
    </source>
</evidence>
<evidence type="ECO:0000313" key="1">
    <source>
        <dbReference type="EMBL" id="PHX56355.1"/>
    </source>
</evidence>
<dbReference type="CDD" id="cd16412">
    <property type="entry name" value="dndB"/>
    <property type="match status" value="1"/>
</dbReference>
<keyword evidence="2" id="KW-1185">Reference proteome</keyword>
<proteinExistence type="predicted"/>
<dbReference type="AlphaFoldDB" id="A0A2G4F3P6"/>
<comment type="caution">
    <text evidence="1">The sequence shown here is derived from an EMBL/GenBank/DDBJ whole genome shotgun (WGS) entry which is preliminary data.</text>
</comment>
<protein>
    <submittedName>
        <fullName evidence="1">DNA sulfur modification protein DndB</fullName>
    </submittedName>
</protein>
<dbReference type="InterPro" id="IPR017601">
    <property type="entry name" value="DGQHR-contain_dom"/>
</dbReference>
<organism evidence="1 2">
    <name type="scientific">Tychonema bourrellyi FEM_GT703</name>
    <dbReference type="NCBI Taxonomy" id="2040638"/>
    <lineage>
        <taxon>Bacteria</taxon>
        <taxon>Bacillati</taxon>
        <taxon>Cyanobacteriota</taxon>
        <taxon>Cyanophyceae</taxon>
        <taxon>Oscillatoriophycideae</taxon>
        <taxon>Oscillatoriales</taxon>
        <taxon>Microcoleaceae</taxon>
        <taxon>Tychonema</taxon>
    </lineage>
</organism>
<dbReference type="InterPro" id="IPR017642">
    <property type="entry name" value="DNA_S_mod_DndB"/>
</dbReference>
<name>A0A2G4F3P6_9CYAN</name>
<accession>A0A2G4F3P6</accession>
<gene>
    <name evidence="1" type="primary">dndB</name>
    <name evidence="1" type="ORF">CP500_005795</name>
</gene>
<dbReference type="Pfam" id="PF14072">
    <property type="entry name" value="DndB"/>
    <property type="match status" value="1"/>
</dbReference>